<dbReference type="InterPro" id="IPR036514">
    <property type="entry name" value="SGNH_hydro_sf"/>
</dbReference>
<keyword evidence="3" id="KW-1185">Reference proteome</keyword>
<reference evidence="2 3" key="1">
    <citation type="journal article" date="2024" name="Science">
        <title>Giant polyketide synthase enzymes in the biosynthesis of giant marine polyether toxins.</title>
        <authorList>
            <person name="Fallon T.R."/>
            <person name="Shende V.V."/>
            <person name="Wierzbicki I.H."/>
            <person name="Pendleton A.L."/>
            <person name="Watervoot N.F."/>
            <person name="Auber R.P."/>
            <person name="Gonzalez D.J."/>
            <person name="Wisecaver J.H."/>
            <person name="Moore B.S."/>
        </authorList>
    </citation>
    <scope>NUCLEOTIDE SEQUENCE [LARGE SCALE GENOMIC DNA]</scope>
    <source>
        <strain evidence="2 3">12B1</strain>
    </source>
</reference>
<sequence>MSTGRSCVCRLCAQSGLSVEYTRFNFGTELLPPPSDRVKGDMVDTLAKRCDALLVNFGHWWAASKPKPLPPFEPRTPSSYAREMSPLISRLAKASRNWSIPIAWVATNPYPINGGGPAYQKGNARHYNMGACPSSELRFPHVMQAYNERVKHVLAREGVEYVDTWSIALDLLDLSQDGAHYAYGDSPVGQPLAERALAWAVGALRHRDLSCLLQHS</sequence>
<dbReference type="AlphaFoldDB" id="A0AB34JUL0"/>
<proteinExistence type="predicted"/>
<name>A0AB34JUL0_PRYPA</name>
<evidence type="ECO:0000313" key="1">
    <source>
        <dbReference type="EMBL" id="KAL1524527.1"/>
    </source>
</evidence>
<accession>A0AB34JUL0</accession>
<dbReference type="Proteomes" id="UP001515480">
    <property type="component" value="Unassembled WGS sequence"/>
</dbReference>
<protein>
    <recommendedName>
        <fullName evidence="4">Alpha-L-fucosidase</fullName>
    </recommendedName>
</protein>
<organism evidence="2 3">
    <name type="scientific">Prymnesium parvum</name>
    <name type="common">Toxic golden alga</name>
    <dbReference type="NCBI Taxonomy" id="97485"/>
    <lineage>
        <taxon>Eukaryota</taxon>
        <taxon>Haptista</taxon>
        <taxon>Haptophyta</taxon>
        <taxon>Prymnesiophyceae</taxon>
        <taxon>Prymnesiales</taxon>
        <taxon>Prymnesiaceae</taxon>
        <taxon>Prymnesium</taxon>
    </lineage>
</organism>
<dbReference type="EMBL" id="JBGBPQ010000005">
    <property type="protein sequence ID" value="KAL1524527.1"/>
    <property type="molecule type" value="Genomic_DNA"/>
</dbReference>
<comment type="caution">
    <text evidence="2">The sequence shown here is derived from an EMBL/GenBank/DDBJ whole genome shotgun (WGS) entry which is preliminary data.</text>
</comment>
<evidence type="ECO:0000313" key="3">
    <source>
        <dbReference type="Proteomes" id="UP001515480"/>
    </source>
</evidence>
<dbReference type="SUPFAM" id="SSF52266">
    <property type="entry name" value="SGNH hydrolase"/>
    <property type="match status" value="1"/>
</dbReference>
<dbReference type="EMBL" id="JBGBPQ010000005">
    <property type="protein sequence ID" value="KAL1524537.1"/>
    <property type="molecule type" value="Genomic_DNA"/>
</dbReference>
<dbReference type="Gene3D" id="3.40.50.1110">
    <property type="entry name" value="SGNH hydrolase"/>
    <property type="match status" value="1"/>
</dbReference>
<evidence type="ECO:0008006" key="4">
    <source>
        <dbReference type="Google" id="ProtNLM"/>
    </source>
</evidence>
<evidence type="ECO:0000313" key="2">
    <source>
        <dbReference type="EMBL" id="KAL1524537.1"/>
    </source>
</evidence>
<gene>
    <name evidence="1" type="ORF">AB1Y20_019420</name>
    <name evidence="2" type="ORF">AB1Y20_019429</name>
</gene>